<sequence>MGNSAHTTFNSIKKATIPTLVLTNRFKGSEQIVHSQQYAPLVDLIFAFFVTCIVAHEAIFSK</sequence>
<name>A0A916S7T9_9BACI</name>
<dbReference type="EMBL" id="BMEY01000021">
    <property type="protein sequence ID" value="GGA87499.1"/>
    <property type="molecule type" value="Genomic_DNA"/>
</dbReference>
<proteinExistence type="predicted"/>
<evidence type="ECO:0000256" key="1">
    <source>
        <dbReference type="SAM" id="Phobius"/>
    </source>
</evidence>
<evidence type="ECO:0000313" key="3">
    <source>
        <dbReference type="Proteomes" id="UP000613512"/>
    </source>
</evidence>
<protein>
    <submittedName>
        <fullName evidence="2">Uncharacterized protein</fullName>
    </submittedName>
</protein>
<organism evidence="2 3">
    <name type="scientific">Ornithinibacillus halotolerans</name>
    <dbReference type="NCBI Taxonomy" id="1274357"/>
    <lineage>
        <taxon>Bacteria</taxon>
        <taxon>Bacillati</taxon>
        <taxon>Bacillota</taxon>
        <taxon>Bacilli</taxon>
        <taxon>Bacillales</taxon>
        <taxon>Bacillaceae</taxon>
        <taxon>Ornithinibacillus</taxon>
    </lineage>
</organism>
<reference evidence="2" key="2">
    <citation type="submission" date="2020-09" db="EMBL/GenBank/DDBJ databases">
        <authorList>
            <person name="Sun Q."/>
            <person name="Zhou Y."/>
        </authorList>
    </citation>
    <scope>NUCLEOTIDE SEQUENCE</scope>
    <source>
        <strain evidence="2">CGMCC 1.12408</strain>
    </source>
</reference>
<evidence type="ECO:0000313" key="2">
    <source>
        <dbReference type="EMBL" id="GGA87499.1"/>
    </source>
</evidence>
<reference evidence="2" key="1">
    <citation type="journal article" date="2014" name="Int. J. Syst. Evol. Microbiol.">
        <title>Complete genome sequence of Corynebacterium casei LMG S-19264T (=DSM 44701T), isolated from a smear-ripened cheese.</title>
        <authorList>
            <consortium name="US DOE Joint Genome Institute (JGI-PGF)"/>
            <person name="Walter F."/>
            <person name="Albersmeier A."/>
            <person name="Kalinowski J."/>
            <person name="Ruckert C."/>
        </authorList>
    </citation>
    <scope>NUCLEOTIDE SEQUENCE</scope>
    <source>
        <strain evidence="2">CGMCC 1.12408</strain>
    </source>
</reference>
<accession>A0A916S7T9</accession>
<feature type="transmembrane region" description="Helical" evidence="1">
    <location>
        <begin position="38"/>
        <end position="60"/>
    </location>
</feature>
<comment type="caution">
    <text evidence="2">The sequence shown here is derived from an EMBL/GenBank/DDBJ whole genome shotgun (WGS) entry which is preliminary data.</text>
</comment>
<keyword evidence="1" id="KW-1133">Transmembrane helix</keyword>
<gene>
    <name evidence="2" type="ORF">GCM10008025_32890</name>
</gene>
<keyword evidence="3" id="KW-1185">Reference proteome</keyword>
<keyword evidence="1" id="KW-0472">Membrane</keyword>
<dbReference type="AlphaFoldDB" id="A0A916S7T9"/>
<keyword evidence="1" id="KW-0812">Transmembrane</keyword>
<dbReference type="Proteomes" id="UP000613512">
    <property type="component" value="Unassembled WGS sequence"/>
</dbReference>